<dbReference type="AlphaFoldDB" id="A0A7T8HJ10"/>
<accession>A0A7T8HJ10</accession>
<dbReference type="OrthoDB" id="6400703at2759"/>
<sequence length="76" mass="8670">MPPYLFKPGEKVDTAAYYKVLRWTVLPWLRTTYPDRTIHGPKMVLYTIRPRRYKISAALTCPTSGQPTCGPAQAQT</sequence>
<dbReference type="Proteomes" id="UP000595437">
    <property type="component" value="Chromosome 7"/>
</dbReference>
<protein>
    <submittedName>
        <fullName evidence="1">Uncharacterized protein</fullName>
    </submittedName>
</protein>
<gene>
    <name evidence="1" type="ORF">FKW44_011321</name>
</gene>
<name>A0A7T8HJ10_CALRO</name>
<evidence type="ECO:0000313" key="1">
    <source>
        <dbReference type="EMBL" id="QQP50340.1"/>
    </source>
</evidence>
<proteinExistence type="predicted"/>
<organism evidence="1 2">
    <name type="scientific">Caligus rogercresseyi</name>
    <name type="common">Sea louse</name>
    <dbReference type="NCBI Taxonomy" id="217165"/>
    <lineage>
        <taxon>Eukaryota</taxon>
        <taxon>Metazoa</taxon>
        <taxon>Ecdysozoa</taxon>
        <taxon>Arthropoda</taxon>
        <taxon>Crustacea</taxon>
        <taxon>Multicrustacea</taxon>
        <taxon>Hexanauplia</taxon>
        <taxon>Copepoda</taxon>
        <taxon>Siphonostomatoida</taxon>
        <taxon>Caligidae</taxon>
        <taxon>Caligus</taxon>
    </lineage>
</organism>
<dbReference type="EMBL" id="CP045896">
    <property type="protein sequence ID" value="QQP50340.1"/>
    <property type="molecule type" value="Genomic_DNA"/>
</dbReference>
<evidence type="ECO:0000313" key="2">
    <source>
        <dbReference type="Proteomes" id="UP000595437"/>
    </source>
</evidence>
<reference evidence="2" key="1">
    <citation type="submission" date="2021-01" db="EMBL/GenBank/DDBJ databases">
        <title>Caligus Genome Assembly.</title>
        <authorList>
            <person name="Gallardo-Escarate C."/>
        </authorList>
    </citation>
    <scope>NUCLEOTIDE SEQUENCE [LARGE SCALE GENOMIC DNA]</scope>
</reference>
<keyword evidence="2" id="KW-1185">Reference proteome</keyword>